<dbReference type="Pfam" id="PF02911">
    <property type="entry name" value="Formyl_trans_C"/>
    <property type="match status" value="1"/>
</dbReference>
<gene>
    <name evidence="5" type="ORF">KP005_11365</name>
</gene>
<dbReference type="PANTHER" id="PTHR11138">
    <property type="entry name" value="METHIONYL-TRNA FORMYLTRANSFERASE"/>
    <property type="match status" value="1"/>
</dbReference>
<evidence type="ECO:0000259" key="4">
    <source>
        <dbReference type="Pfam" id="PF02911"/>
    </source>
</evidence>
<dbReference type="InterPro" id="IPR002376">
    <property type="entry name" value="Formyl_transf_N"/>
</dbReference>
<dbReference type="EMBL" id="CP076724">
    <property type="protein sequence ID" value="QWV95984.1"/>
    <property type="molecule type" value="Genomic_DNA"/>
</dbReference>
<dbReference type="InterPro" id="IPR044135">
    <property type="entry name" value="Met-tRNA-FMT_C"/>
</dbReference>
<evidence type="ECO:0000313" key="6">
    <source>
        <dbReference type="Proteomes" id="UP000683493"/>
    </source>
</evidence>
<evidence type="ECO:0008006" key="7">
    <source>
        <dbReference type="Google" id="ProtNLM"/>
    </source>
</evidence>
<dbReference type="Pfam" id="PF00551">
    <property type="entry name" value="Formyl_trans_N"/>
    <property type="match status" value="1"/>
</dbReference>
<accession>A0ABX8JEF7</accession>
<evidence type="ECO:0000256" key="1">
    <source>
        <dbReference type="ARBA" id="ARBA00022679"/>
    </source>
</evidence>
<keyword evidence="2" id="KW-0648">Protein biosynthesis</keyword>
<evidence type="ECO:0000313" key="5">
    <source>
        <dbReference type="EMBL" id="QWV95984.1"/>
    </source>
</evidence>
<dbReference type="CDD" id="cd08704">
    <property type="entry name" value="Met_tRNA_FMT_C"/>
    <property type="match status" value="1"/>
</dbReference>
<dbReference type="InterPro" id="IPR005793">
    <property type="entry name" value="Formyl_trans_C"/>
</dbReference>
<sequence length="343" mass="38327">MPFEDCPKLLILCTARTGLDAVAELLRRGIPVKAIVGVHPDSADPVKMSGWIDIASFAERWNIPYRHVRTYGLSAPEDRKVIEEIDFDLVWVAGWQRLVPQWLIASCRYGVLGGHGSPDGIHGGRGRSPQNWALMLGCKRFDLSLFQITVGIDDGPILATRSFFYADGDDIAVSYYRCALAMADMVAGALADPSTLLRGVPQPSEGFYYPQRKPEDGWVDWTLPQATICSHCRALSKPYPGLKTSHEERVITIWNCHPFDDVIEAEEGVISACFESGEFLVNCVDGRLLIRQWEADDPGWNPVPGTRLSGVKFAEQLNTIVARHYEKYPELKVSRRIARLQRG</sequence>
<organism evidence="5 6">
    <name type="scientific">Geomonas diazotrophica</name>
    <dbReference type="NCBI Taxonomy" id="2843197"/>
    <lineage>
        <taxon>Bacteria</taxon>
        <taxon>Pseudomonadati</taxon>
        <taxon>Thermodesulfobacteriota</taxon>
        <taxon>Desulfuromonadia</taxon>
        <taxon>Geobacterales</taxon>
        <taxon>Geobacteraceae</taxon>
        <taxon>Geomonas</taxon>
    </lineage>
</organism>
<dbReference type="PANTHER" id="PTHR11138:SF5">
    <property type="entry name" value="METHIONYL-TRNA FORMYLTRANSFERASE, MITOCHONDRIAL"/>
    <property type="match status" value="1"/>
</dbReference>
<reference evidence="5 6" key="1">
    <citation type="submission" date="2021-06" db="EMBL/GenBank/DDBJ databases">
        <title>Gemonas diversity in paddy soil.</title>
        <authorList>
            <person name="Liu G."/>
        </authorList>
    </citation>
    <scope>NUCLEOTIDE SEQUENCE [LARGE SCALE GENOMIC DNA]</scope>
    <source>
        <strain evidence="5 6">RG29</strain>
    </source>
</reference>
<evidence type="ECO:0000259" key="3">
    <source>
        <dbReference type="Pfam" id="PF00551"/>
    </source>
</evidence>
<keyword evidence="1" id="KW-0808">Transferase</keyword>
<proteinExistence type="predicted"/>
<protein>
    <recommendedName>
        <fullName evidence="7">Methionyl-tRNA formyltransferase</fullName>
    </recommendedName>
</protein>
<feature type="domain" description="Formyl transferase N-terminal" evidence="3">
    <location>
        <begin position="72"/>
        <end position="162"/>
    </location>
</feature>
<feature type="domain" description="Formyl transferase C-terminal" evidence="4">
    <location>
        <begin position="213"/>
        <end position="294"/>
    </location>
</feature>
<keyword evidence="6" id="KW-1185">Reference proteome</keyword>
<evidence type="ECO:0000256" key="2">
    <source>
        <dbReference type="ARBA" id="ARBA00022917"/>
    </source>
</evidence>
<dbReference type="Proteomes" id="UP000683493">
    <property type="component" value="Chromosome"/>
</dbReference>
<name>A0ABX8JEF7_9BACT</name>